<dbReference type="Gene3D" id="3.40.50.10420">
    <property type="entry name" value="NagB/RpiA/CoA transferase-like"/>
    <property type="match status" value="1"/>
</dbReference>
<dbReference type="InterPro" id="IPR024185">
    <property type="entry name" value="FTHF_cligase-like_sf"/>
</dbReference>
<keyword evidence="4" id="KW-1185">Reference proteome</keyword>
<comment type="caution">
    <text evidence="3">The sequence shown here is derived from an EMBL/GenBank/DDBJ whole genome shotgun (WGS) entry which is preliminary data.</text>
</comment>
<reference evidence="3 4" key="1">
    <citation type="submission" date="2023-09" db="EMBL/GenBank/DDBJ databases">
        <title>Genomes of two closely related lineages of the louse Polyplax serrata with different host specificities.</title>
        <authorList>
            <person name="Martinu J."/>
            <person name="Tarabai H."/>
            <person name="Stefka J."/>
            <person name="Hypsa V."/>
        </authorList>
    </citation>
    <scope>NUCLEOTIDE SEQUENCE [LARGE SCALE GENOMIC DNA]</scope>
    <source>
        <strain evidence="3">98ZLc_SE</strain>
    </source>
</reference>
<feature type="region of interest" description="Disordered" evidence="2">
    <location>
        <begin position="357"/>
        <end position="385"/>
    </location>
</feature>
<evidence type="ECO:0000313" key="3">
    <source>
        <dbReference type="EMBL" id="KAK6622540.1"/>
    </source>
</evidence>
<dbReference type="EMBL" id="JAWJWF010000047">
    <property type="protein sequence ID" value="KAK6622540.1"/>
    <property type="molecule type" value="Genomic_DNA"/>
</dbReference>
<accession>A0ABR1AML6</accession>
<evidence type="ECO:0000313" key="4">
    <source>
        <dbReference type="Proteomes" id="UP001359485"/>
    </source>
</evidence>
<protein>
    <recommendedName>
        <fullName evidence="1">Methenyltetrahydrofolate synthase domain-containing protein</fullName>
    </recommendedName>
</protein>
<dbReference type="InterPro" id="IPR012677">
    <property type="entry name" value="Nucleotide-bd_a/b_plait_sf"/>
</dbReference>
<dbReference type="SUPFAM" id="SSF100950">
    <property type="entry name" value="NagB/RpiA/CoA transferase-like"/>
    <property type="match status" value="1"/>
</dbReference>
<name>A0ABR1AML6_POLSC</name>
<evidence type="ECO:0000256" key="1">
    <source>
        <dbReference type="ARBA" id="ARBA00015518"/>
    </source>
</evidence>
<dbReference type="SUPFAM" id="SSF54928">
    <property type="entry name" value="RNA-binding domain, RBD"/>
    <property type="match status" value="1"/>
</dbReference>
<dbReference type="InterPro" id="IPR035979">
    <property type="entry name" value="RBD_domain_sf"/>
</dbReference>
<evidence type="ECO:0000256" key="2">
    <source>
        <dbReference type="SAM" id="MobiDB-lite"/>
    </source>
</evidence>
<dbReference type="InterPro" id="IPR037171">
    <property type="entry name" value="NagB/RpiA_transferase-like"/>
</dbReference>
<feature type="compositionally biased region" description="Polar residues" evidence="2">
    <location>
        <begin position="1"/>
        <end position="27"/>
    </location>
</feature>
<dbReference type="Pfam" id="PF01812">
    <property type="entry name" value="5-FTHF_cyc-lig"/>
    <property type="match status" value="1"/>
</dbReference>
<gene>
    <name evidence="3" type="ORF">RUM44_002352</name>
</gene>
<dbReference type="PANTHER" id="PTHR13017:SF0">
    <property type="entry name" value="METHENYLTETRAHYDROFOLATE SYNTHASE DOMAIN-CONTAINING PROTEIN"/>
    <property type="match status" value="1"/>
</dbReference>
<organism evidence="3 4">
    <name type="scientific">Polyplax serrata</name>
    <name type="common">Common mouse louse</name>
    <dbReference type="NCBI Taxonomy" id="468196"/>
    <lineage>
        <taxon>Eukaryota</taxon>
        <taxon>Metazoa</taxon>
        <taxon>Ecdysozoa</taxon>
        <taxon>Arthropoda</taxon>
        <taxon>Hexapoda</taxon>
        <taxon>Insecta</taxon>
        <taxon>Pterygota</taxon>
        <taxon>Neoptera</taxon>
        <taxon>Paraneoptera</taxon>
        <taxon>Psocodea</taxon>
        <taxon>Troctomorpha</taxon>
        <taxon>Phthiraptera</taxon>
        <taxon>Anoplura</taxon>
        <taxon>Polyplacidae</taxon>
        <taxon>Polyplax</taxon>
    </lineage>
</organism>
<proteinExistence type="predicted"/>
<dbReference type="PANTHER" id="PTHR13017">
    <property type="entry name" value="5-FORMYLTETRAHYDROFOLATE CYCLO-LIGASE-RELATED"/>
    <property type="match status" value="1"/>
</dbReference>
<dbReference type="Gene3D" id="3.30.70.330">
    <property type="match status" value="1"/>
</dbReference>
<feature type="region of interest" description="Disordered" evidence="2">
    <location>
        <begin position="1"/>
        <end position="31"/>
    </location>
</feature>
<dbReference type="InterPro" id="IPR002698">
    <property type="entry name" value="FTHF_cligase"/>
</dbReference>
<dbReference type="Proteomes" id="UP001359485">
    <property type="component" value="Unassembled WGS sequence"/>
</dbReference>
<sequence>MSTTEQSNGETNCVRTEDSSPTQTSAGTKEETSKYYFRKQVWTHFEKNGLVSFPRPVRGRIPNFHGAPKAAEKLAELDVFKNANFIKVNSDKPQENVRILTLEKKKNLLVSAPRDKEAVFMTVVPPSFGNADLKKAASRRGMLELGKPIELGSDIKVDLVVVGSVAVSRQGHRIGKGEGFGDLEFAILLESGAITKDTIVATTVHDSQVFDCLPQGLFKEYDVSVDIIVTPSEVIHVTSKLAKPTGIVWNLLSQRKMNLMAVLKILKEKEIVYVFESKNMWWRTPTYCRMVEKWEVGIERHRKAKKLSKCLYQMSIDIMYQHWNGRELCLKEDTDSETERTTRRLYQARHFVSYTKKRPVTKTESDKQATVPSGQVDIHKEKKKQSRRLNRFVKRPVDVNNVNTESDLRKQKKLYHRRRRFPRFPIQFSIRIGNIDSNVRVRDLKNALAERNVKPTVITWRGHKGFAFIHFAKPKKEPESPNQVENIIASLQDMKIGNGDDGVTLLVEHTKPIFRIETTGVTTI</sequence>